<protein>
    <submittedName>
        <fullName evidence="1">Uncharacterized protein</fullName>
    </submittedName>
</protein>
<dbReference type="AlphaFoldDB" id="A0A9Q9M1P1"/>
<dbReference type="RefSeq" id="WP_259970520.1">
    <property type="nucleotide sequence ID" value="NZ_CP081070.1"/>
</dbReference>
<sequence>MSASLNFPRLLEHDASLEELRDYFADLMEWVPKQHVATLMEHGFSPMDIFALKRVGRAYRYGTENADTRKDLDRLVSKLQSLPLVI</sequence>
<dbReference type="Proteomes" id="UP001058713">
    <property type="component" value="Chromosome"/>
</dbReference>
<evidence type="ECO:0000313" key="2">
    <source>
        <dbReference type="Proteomes" id="UP001058713"/>
    </source>
</evidence>
<dbReference type="EMBL" id="CP081070">
    <property type="protein sequence ID" value="UWQ52748.1"/>
    <property type="molecule type" value="Genomic_DNA"/>
</dbReference>
<gene>
    <name evidence="1" type="ORF">K3721_12040</name>
</gene>
<reference evidence="1" key="1">
    <citation type="submission" date="2021-08" db="EMBL/GenBank/DDBJ databases">
        <authorList>
            <person name="Nwanade C."/>
            <person name="Wang M."/>
            <person name="Masoudi A."/>
            <person name="Yu Z."/>
            <person name="Liu J."/>
        </authorList>
    </citation>
    <scope>NUCLEOTIDE SEQUENCE</scope>
    <source>
        <strain evidence="1">S122</strain>
    </source>
</reference>
<evidence type="ECO:0000313" key="1">
    <source>
        <dbReference type="EMBL" id="UWQ52748.1"/>
    </source>
</evidence>
<name>A0A9Q9M1P1_LEICA</name>
<organism evidence="1 2">
    <name type="scientific">Leisingera caerulea</name>
    <name type="common">Phaeobacter caeruleus</name>
    <dbReference type="NCBI Taxonomy" id="506591"/>
    <lineage>
        <taxon>Bacteria</taxon>
        <taxon>Pseudomonadati</taxon>
        <taxon>Pseudomonadota</taxon>
        <taxon>Alphaproteobacteria</taxon>
        <taxon>Rhodobacterales</taxon>
        <taxon>Roseobacteraceae</taxon>
        <taxon>Leisingera</taxon>
    </lineage>
</organism>
<dbReference type="KEGG" id="lcae:K3721_12040"/>
<proteinExistence type="predicted"/>
<accession>A0A9Q9M1P1</accession>